<keyword evidence="2" id="KW-0677">Repeat</keyword>
<dbReference type="SUPFAM" id="SSF69322">
    <property type="entry name" value="Tricorn protease domain 2"/>
    <property type="match status" value="1"/>
</dbReference>
<dbReference type="Gene3D" id="2.130.10.10">
    <property type="entry name" value="YVTN repeat-like/Quinoprotein amine dehydrogenase"/>
    <property type="match status" value="3"/>
</dbReference>
<dbReference type="InterPro" id="IPR015943">
    <property type="entry name" value="WD40/YVTN_repeat-like_dom_sf"/>
</dbReference>
<keyword evidence="5" id="KW-1185">Reference proteome</keyword>
<dbReference type="PANTHER" id="PTHR19848">
    <property type="entry name" value="WD40 REPEAT PROTEIN"/>
    <property type="match status" value="1"/>
</dbReference>
<name>A0ABW7AK20_9ACTN</name>
<dbReference type="PANTHER" id="PTHR19848:SF8">
    <property type="entry name" value="F-BOX AND WD REPEAT DOMAIN CONTAINING 7"/>
    <property type="match status" value="1"/>
</dbReference>
<evidence type="ECO:0000313" key="5">
    <source>
        <dbReference type="Proteomes" id="UP001603978"/>
    </source>
</evidence>
<dbReference type="Pfam" id="PF00400">
    <property type="entry name" value="WD40"/>
    <property type="match status" value="2"/>
</dbReference>
<dbReference type="Proteomes" id="UP001603978">
    <property type="component" value="Unassembled WGS sequence"/>
</dbReference>
<keyword evidence="1 3" id="KW-0853">WD repeat</keyword>
<gene>
    <name evidence="4" type="ORF">ACFLIM_25835</name>
</gene>
<dbReference type="InterPro" id="IPR001680">
    <property type="entry name" value="WD40_rpt"/>
</dbReference>
<proteinExistence type="predicted"/>
<reference evidence="4 5" key="1">
    <citation type="submission" date="2024-10" db="EMBL/GenBank/DDBJ databases">
        <authorList>
            <person name="Topkara A.R."/>
            <person name="Saygin H."/>
        </authorList>
    </citation>
    <scope>NUCLEOTIDE SEQUENCE [LARGE SCALE GENOMIC DNA]</scope>
    <source>
        <strain evidence="4 5">M3C6</strain>
    </source>
</reference>
<accession>A0ABW7AK20</accession>
<comment type="caution">
    <text evidence="4">The sequence shown here is derived from an EMBL/GenBank/DDBJ whole genome shotgun (WGS) entry which is preliminary data.</text>
</comment>
<evidence type="ECO:0000256" key="1">
    <source>
        <dbReference type="ARBA" id="ARBA00022574"/>
    </source>
</evidence>
<evidence type="ECO:0000313" key="4">
    <source>
        <dbReference type="EMBL" id="MFG1706620.1"/>
    </source>
</evidence>
<organism evidence="4 5">
    <name type="scientific">Nonomuraea marmarensis</name>
    <dbReference type="NCBI Taxonomy" id="3351344"/>
    <lineage>
        <taxon>Bacteria</taxon>
        <taxon>Bacillati</taxon>
        <taxon>Actinomycetota</taxon>
        <taxon>Actinomycetes</taxon>
        <taxon>Streptosporangiales</taxon>
        <taxon>Streptosporangiaceae</taxon>
        <taxon>Nonomuraea</taxon>
    </lineage>
</organism>
<evidence type="ECO:0000256" key="2">
    <source>
        <dbReference type="ARBA" id="ARBA00022737"/>
    </source>
</evidence>
<dbReference type="RefSeq" id="WP_393169638.1">
    <property type="nucleotide sequence ID" value="NZ_JBICRM010000016.1"/>
</dbReference>
<sequence length="335" mass="35321">MSTALHSVWHTGVDNAPVALNAVGGLIAIGGADGSAWLLEAATGQPRGTYLLPGGMLDVALSPDASHLAVTGPLGYGIWQVQSGQAILRKSGQWSARARWATPGRVAIADGRTAVVLDASGQELWRTAPAPSTVTDLAWLRDGRRLAIIAYNGVYCHERHQATPVATYPYGGSHLAIAVTPNGRWICTGNQDSSIHIWRARDGAELTMSGYPQKVSHLTFDSTGRWLAADGAPEVTVWDFAGKGPAGTTPRMLPGHDGVTALAWRPGGSGVLATAGREGNVFLWRPATGRPSRTMSPLREWALGSEVSALAWPDPRHVVIATRDGQISSLPVDVA</sequence>
<dbReference type="SMART" id="SM00320">
    <property type="entry name" value="WD40"/>
    <property type="match status" value="4"/>
</dbReference>
<feature type="repeat" description="WD" evidence="3">
    <location>
        <begin position="176"/>
        <end position="208"/>
    </location>
</feature>
<dbReference type="EMBL" id="JBICRM010000016">
    <property type="protein sequence ID" value="MFG1706620.1"/>
    <property type="molecule type" value="Genomic_DNA"/>
</dbReference>
<dbReference type="PROSITE" id="PS50082">
    <property type="entry name" value="WD_REPEATS_2"/>
    <property type="match status" value="1"/>
</dbReference>
<protein>
    <submittedName>
        <fullName evidence="4">WD40 repeat domain-containing protein</fullName>
    </submittedName>
</protein>
<evidence type="ECO:0000256" key="3">
    <source>
        <dbReference type="PROSITE-ProRule" id="PRU00221"/>
    </source>
</evidence>